<dbReference type="SMART" id="SM00176">
    <property type="entry name" value="RAN"/>
    <property type="match status" value="1"/>
</dbReference>
<dbReference type="PROSITE" id="PS51419">
    <property type="entry name" value="RAB"/>
    <property type="match status" value="1"/>
</dbReference>
<dbReference type="GO" id="GO:0005525">
    <property type="term" value="F:GTP binding"/>
    <property type="evidence" value="ECO:0007669"/>
    <property type="project" value="InterPro"/>
</dbReference>
<evidence type="ECO:0000256" key="4">
    <source>
        <dbReference type="ARBA" id="ARBA00023054"/>
    </source>
</evidence>
<dbReference type="FunFam" id="1.20.5.340:FF:000001">
    <property type="entry name" value="Tropomyosin alpha-1 chain isoform 2"/>
    <property type="match status" value="1"/>
</dbReference>
<dbReference type="InterPro" id="IPR006689">
    <property type="entry name" value="Small_GTPase_ARF/SAR"/>
</dbReference>
<feature type="coiled-coil region" evidence="10">
    <location>
        <begin position="62"/>
        <end position="320"/>
    </location>
</feature>
<keyword evidence="4 10" id="KW-0175">Coiled coil</keyword>
<dbReference type="PROSITE" id="PS51421">
    <property type="entry name" value="RAS"/>
    <property type="match status" value="1"/>
</dbReference>
<evidence type="ECO:0000256" key="6">
    <source>
        <dbReference type="ARBA" id="ARBA00023179"/>
    </source>
</evidence>
<dbReference type="SUPFAM" id="SSF57997">
    <property type="entry name" value="Tropomyosin"/>
    <property type="match status" value="1"/>
</dbReference>
<comment type="subcellular location">
    <subcellularLocation>
        <location evidence="1">Cytoplasm</location>
        <location evidence="1">Cytoskeleton</location>
    </subcellularLocation>
</comment>
<keyword evidence="7" id="KW-0009">Actin-binding</keyword>
<protein>
    <submittedName>
        <fullName evidence="11">TPM1 protein</fullName>
    </submittedName>
</protein>
<name>A0A8X7XB13_POLSE</name>
<dbReference type="PROSITE" id="PS00326">
    <property type="entry name" value="TROPOMYOSIN"/>
    <property type="match status" value="1"/>
</dbReference>
<dbReference type="SUPFAM" id="SSF52540">
    <property type="entry name" value="P-loop containing nucleoside triphosphate hydrolases"/>
    <property type="match status" value="1"/>
</dbReference>
<keyword evidence="3" id="KW-0547">Nucleotide-binding</keyword>
<dbReference type="PANTHER" id="PTHR19269">
    <property type="entry name" value="TROPOMYOSIN"/>
    <property type="match status" value="1"/>
</dbReference>
<keyword evidence="12" id="KW-1185">Reference proteome</keyword>
<dbReference type="GO" id="GO:0003924">
    <property type="term" value="F:GTPase activity"/>
    <property type="evidence" value="ECO:0007669"/>
    <property type="project" value="InterPro"/>
</dbReference>
<dbReference type="SMART" id="SM00175">
    <property type="entry name" value="RAB"/>
    <property type="match status" value="1"/>
</dbReference>
<dbReference type="GO" id="GO:0005856">
    <property type="term" value="C:cytoskeleton"/>
    <property type="evidence" value="ECO:0007669"/>
    <property type="project" value="UniProtKB-SubCell"/>
</dbReference>
<dbReference type="InterPro" id="IPR001806">
    <property type="entry name" value="Small_GTPase"/>
</dbReference>
<accession>A0A8X7XB13</accession>
<evidence type="ECO:0000256" key="10">
    <source>
        <dbReference type="SAM" id="Coils"/>
    </source>
</evidence>
<evidence type="ECO:0000256" key="7">
    <source>
        <dbReference type="ARBA" id="ARBA00023203"/>
    </source>
</evidence>
<evidence type="ECO:0000256" key="9">
    <source>
        <dbReference type="RuleBase" id="RU004515"/>
    </source>
</evidence>
<keyword evidence="8" id="KW-0963">Cytoplasm</keyword>
<keyword evidence="5" id="KW-0342">GTP-binding</keyword>
<evidence type="ECO:0000256" key="8">
    <source>
        <dbReference type="ARBA" id="ARBA00023212"/>
    </source>
</evidence>
<comment type="similarity">
    <text evidence="2 9">Belongs to the tropomyosin family.</text>
</comment>
<evidence type="ECO:0000256" key="3">
    <source>
        <dbReference type="ARBA" id="ARBA00022741"/>
    </source>
</evidence>
<proteinExistence type="inferred from homology"/>
<evidence type="ECO:0000313" key="12">
    <source>
        <dbReference type="Proteomes" id="UP000886611"/>
    </source>
</evidence>
<reference evidence="11 12" key="1">
    <citation type="journal article" date="2021" name="Cell">
        <title>Tracing the genetic footprints of vertebrate landing in non-teleost ray-finned fishes.</title>
        <authorList>
            <person name="Bi X."/>
            <person name="Wang K."/>
            <person name="Yang L."/>
            <person name="Pan H."/>
            <person name="Jiang H."/>
            <person name="Wei Q."/>
            <person name="Fang M."/>
            <person name="Yu H."/>
            <person name="Zhu C."/>
            <person name="Cai Y."/>
            <person name="He Y."/>
            <person name="Gan X."/>
            <person name="Zeng H."/>
            <person name="Yu D."/>
            <person name="Zhu Y."/>
            <person name="Jiang H."/>
            <person name="Qiu Q."/>
            <person name="Yang H."/>
            <person name="Zhang Y.E."/>
            <person name="Wang W."/>
            <person name="Zhu M."/>
            <person name="He S."/>
            <person name="Zhang G."/>
        </authorList>
    </citation>
    <scope>NUCLEOTIDE SEQUENCE [LARGE SCALE GENOMIC DNA]</scope>
    <source>
        <strain evidence="11">Bchr_013</strain>
    </source>
</reference>
<dbReference type="Gene3D" id="1.20.5.170">
    <property type="match status" value="1"/>
</dbReference>
<dbReference type="FunFam" id="1.20.5.170:FF:000001">
    <property type="entry name" value="Tropomyosin alpha-1 chain isoform 1"/>
    <property type="match status" value="1"/>
</dbReference>
<keyword evidence="8" id="KW-0206">Cytoskeleton</keyword>
<dbReference type="PRINTS" id="PR00194">
    <property type="entry name" value="TROPOMYOSIN"/>
</dbReference>
<gene>
    <name evidence="11" type="primary">Tpm1_1</name>
    <name evidence="11" type="ORF">GTO96_0003356</name>
</gene>
<dbReference type="FunFam" id="3.40.50.300:FF:001447">
    <property type="entry name" value="Ras-related protein Rab-1B"/>
    <property type="match status" value="1"/>
</dbReference>
<keyword evidence="6" id="KW-0514">Muscle protein</keyword>
<dbReference type="Pfam" id="PF00025">
    <property type="entry name" value="Arf"/>
    <property type="match status" value="1"/>
</dbReference>
<dbReference type="Gene3D" id="3.40.50.300">
    <property type="entry name" value="P-loop containing nucleotide triphosphate hydrolases"/>
    <property type="match status" value="1"/>
</dbReference>
<dbReference type="SMART" id="SM00173">
    <property type="entry name" value="RAS"/>
    <property type="match status" value="1"/>
</dbReference>
<dbReference type="Pfam" id="PF00261">
    <property type="entry name" value="Tropomyosin"/>
    <property type="match status" value="1"/>
</dbReference>
<sequence>MGAGKLAAVIFPCCARTEAQEEAVVAATAELASQQLQKDTLIGPGTLECQDSSSTCHQPPAMEAIKKKMQMLKLDKENAIDRAEQAESDKKAAEDKCKQLEDELIGLQKKLKGTEDELDKYSEALKDAQEKLELSEKKATDAEGDVAGLNRRIQLVEEELDRAQERLATALQKLEEAEKAADESERGMKVIENRAMKDEEKMEIQEMQLKEAKHIAEEADRKYEEVARKLVILEGELERAEERAEVAELKCSDLEEELKNVTNNLKSLEAQSEKYSEKEDKYEEEIKVLSDKLKEAETRAEFAERTVAKLEKTIDDLEGIDFKIRTIELEGKKIKLQIWDTAGQERFRTITTAYYRGAMGIMLVYDITNEKSFDNIKNWIRNIEEHASADVEKMILGNKCDINEKRQLALEYGIKFMETSAKSNINVETAFLSLAKDIKAKMDKKMEGNSPLGSNQEVKITEHQKKSSIFRCSLL</sequence>
<organism evidence="11 12">
    <name type="scientific">Polypterus senegalus</name>
    <name type="common">Senegal bichir</name>
    <dbReference type="NCBI Taxonomy" id="55291"/>
    <lineage>
        <taxon>Eukaryota</taxon>
        <taxon>Metazoa</taxon>
        <taxon>Chordata</taxon>
        <taxon>Craniata</taxon>
        <taxon>Vertebrata</taxon>
        <taxon>Euteleostomi</taxon>
        <taxon>Actinopterygii</taxon>
        <taxon>Polypteriformes</taxon>
        <taxon>Polypteridae</taxon>
        <taxon>Polypterus</taxon>
    </lineage>
</organism>
<evidence type="ECO:0000256" key="1">
    <source>
        <dbReference type="ARBA" id="ARBA00004245"/>
    </source>
</evidence>
<dbReference type="InterPro" id="IPR000533">
    <property type="entry name" value="Tropomyosin"/>
</dbReference>
<dbReference type="GO" id="GO:0003779">
    <property type="term" value="F:actin binding"/>
    <property type="evidence" value="ECO:0007669"/>
    <property type="project" value="UniProtKB-KW"/>
</dbReference>
<dbReference type="Proteomes" id="UP000886611">
    <property type="component" value="Unassembled WGS sequence"/>
</dbReference>
<evidence type="ECO:0000313" key="11">
    <source>
        <dbReference type="EMBL" id="KAG2464109.1"/>
    </source>
</evidence>
<evidence type="ECO:0000256" key="5">
    <source>
        <dbReference type="ARBA" id="ARBA00023134"/>
    </source>
</evidence>
<comment type="caution">
    <text evidence="11">The sequence shown here is derived from an EMBL/GenBank/DDBJ whole genome shotgun (WGS) entry which is preliminary data.</text>
</comment>
<feature type="non-terminal residue" evidence="11">
    <location>
        <position position="475"/>
    </location>
</feature>
<evidence type="ECO:0000256" key="2">
    <source>
        <dbReference type="ARBA" id="ARBA00009036"/>
    </source>
</evidence>
<dbReference type="InterPro" id="IPR027417">
    <property type="entry name" value="P-loop_NTPase"/>
</dbReference>
<dbReference type="NCBIfam" id="TIGR00231">
    <property type="entry name" value="small_GTP"/>
    <property type="match status" value="1"/>
</dbReference>
<dbReference type="SMART" id="SM00174">
    <property type="entry name" value="RHO"/>
    <property type="match status" value="1"/>
</dbReference>
<dbReference type="Gene3D" id="1.20.5.340">
    <property type="match status" value="1"/>
</dbReference>
<dbReference type="AlphaFoldDB" id="A0A8X7XB13"/>
<dbReference type="InterPro" id="IPR005225">
    <property type="entry name" value="Small_GTP-bd"/>
</dbReference>
<dbReference type="EMBL" id="JAATIS010003638">
    <property type="protein sequence ID" value="KAG2464109.1"/>
    <property type="molecule type" value="Genomic_DNA"/>
</dbReference>
<feature type="non-terminal residue" evidence="11">
    <location>
        <position position="1"/>
    </location>
</feature>